<dbReference type="InterPro" id="IPR050563">
    <property type="entry name" value="4-hydroxybenzoyl-CoA_TE"/>
</dbReference>
<gene>
    <name evidence="2" type="ORF">I303_00148</name>
    <name evidence="3" type="ORF">I303_100148</name>
</gene>
<evidence type="ECO:0000313" key="2">
    <source>
        <dbReference type="EMBL" id="OBR88337.1"/>
    </source>
</evidence>
<dbReference type="AlphaFoldDB" id="A0A1A6AE36"/>
<feature type="compositionally biased region" description="Low complexity" evidence="1">
    <location>
        <begin position="101"/>
        <end position="112"/>
    </location>
</feature>
<dbReference type="Gene3D" id="3.10.129.10">
    <property type="entry name" value="Hotdog Thioesterase"/>
    <property type="match status" value="1"/>
</dbReference>
<protein>
    <recommendedName>
        <fullName evidence="5">Thioesterase</fullName>
    </recommendedName>
</protein>
<dbReference type="InterPro" id="IPR029069">
    <property type="entry name" value="HotDog_dom_sf"/>
</dbReference>
<dbReference type="EMBL" id="KI894027">
    <property type="protein sequence ID" value="OBR88337.1"/>
    <property type="molecule type" value="Genomic_DNA"/>
</dbReference>
<evidence type="ECO:0008006" key="5">
    <source>
        <dbReference type="Google" id="ProtNLM"/>
    </source>
</evidence>
<dbReference type="CDD" id="cd00586">
    <property type="entry name" value="4HBT"/>
    <property type="match status" value="1"/>
</dbReference>
<dbReference type="EMBL" id="CP144530">
    <property type="protein sequence ID" value="WWC57616.1"/>
    <property type="molecule type" value="Genomic_DNA"/>
</dbReference>
<dbReference type="KEGG" id="kdj:28963847"/>
<dbReference type="RefSeq" id="XP_018266179.1">
    <property type="nucleotide sequence ID" value="XM_018403525.1"/>
</dbReference>
<name>A0A1A6AE36_9TREE</name>
<evidence type="ECO:0000313" key="4">
    <source>
        <dbReference type="Proteomes" id="UP000078595"/>
    </source>
</evidence>
<dbReference type="Pfam" id="PF13279">
    <property type="entry name" value="4HBT_2"/>
    <property type="match status" value="1"/>
</dbReference>
<dbReference type="SUPFAM" id="SSF54637">
    <property type="entry name" value="Thioesterase/thiol ester dehydrase-isomerase"/>
    <property type="match status" value="1"/>
</dbReference>
<feature type="region of interest" description="Disordered" evidence="1">
    <location>
        <begin position="35"/>
        <end position="136"/>
    </location>
</feature>
<evidence type="ECO:0000256" key="1">
    <source>
        <dbReference type="SAM" id="MobiDB-lite"/>
    </source>
</evidence>
<sequence length="300" mass="33775">MRACTLIRPLGQSSKRRALHTSSIRMDEESLRLKDLYAKFQDPTSHYHIPPGTNGPEHEEDHSTNYDPRQLSRSSPPRNSSHRSPSNRPSSARLGVPETRPSIQWSEPSSSSGSGGSPTGSGKRSTPNDRSWLDERSGNKKAALAYFREQGYDTAGVLTWPVAWGDCDTYRHVNNVRFLEWIQSARIRYAESWASEMPEGYIAKMTAGKGTGFILKDVSIKYVAPVNYPDTVMVTNQIHAINPEKASYGHKHLVWSLRDERVAAVCDSTIVMYDYDNLKKGTMSDEFRKMLENIVDSYGQ</sequence>
<dbReference type="GeneID" id="28963847"/>
<evidence type="ECO:0000313" key="3">
    <source>
        <dbReference type="EMBL" id="WWC57616.1"/>
    </source>
</evidence>
<organism evidence="2">
    <name type="scientific">Kwoniella dejecticola CBS 10117</name>
    <dbReference type="NCBI Taxonomy" id="1296121"/>
    <lineage>
        <taxon>Eukaryota</taxon>
        <taxon>Fungi</taxon>
        <taxon>Dikarya</taxon>
        <taxon>Basidiomycota</taxon>
        <taxon>Agaricomycotina</taxon>
        <taxon>Tremellomycetes</taxon>
        <taxon>Tremellales</taxon>
        <taxon>Cryptococcaceae</taxon>
        <taxon>Kwoniella</taxon>
    </lineage>
</organism>
<reference evidence="2" key="1">
    <citation type="submission" date="2013-07" db="EMBL/GenBank/DDBJ databases">
        <title>The Genome Sequence of Cryptococcus dejecticola CBS10117.</title>
        <authorList>
            <consortium name="The Broad Institute Genome Sequencing Platform"/>
            <person name="Cuomo C."/>
            <person name="Litvintseva A."/>
            <person name="Chen Y."/>
            <person name="Heitman J."/>
            <person name="Sun S."/>
            <person name="Springer D."/>
            <person name="Dromer F."/>
            <person name="Young S.K."/>
            <person name="Zeng Q."/>
            <person name="Gargeya S."/>
            <person name="Fitzgerald M."/>
            <person name="Abouelleil A."/>
            <person name="Alvarado L."/>
            <person name="Berlin A.M."/>
            <person name="Chapman S.B."/>
            <person name="Dewar J."/>
            <person name="Goldberg J."/>
            <person name="Griggs A."/>
            <person name="Gujja S."/>
            <person name="Hansen M."/>
            <person name="Howarth C."/>
            <person name="Imamovic A."/>
            <person name="Larimer J."/>
            <person name="McCowan C."/>
            <person name="Murphy C."/>
            <person name="Pearson M."/>
            <person name="Priest M."/>
            <person name="Roberts A."/>
            <person name="Saif S."/>
            <person name="Shea T."/>
            <person name="Sykes S."/>
            <person name="Wortman J."/>
            <person name="Nusbaum C."/>
            <person name="Birren B."/>
        </authorList>
    </citation>
    <scope>NUCLEOTIDE SEQUENCE [LARGE SCALE GENOMIC DNA]</scope>
    <source>
        <strain evidence="2">CBS 10117</strain>
    </source>
</reference>
<dbReference type="OrthoDB" id="5538558at2759"/>
<dbReference type="PANTHER" id="PTHR31793:SF39">
    <property type="entry name" value="THIOESTERASE_THIOL ESTER DEHYDRASE-ISOMERASE"/>
    <property type="match status" value="1"/>
</dbReference>
<feature type="compositionally biased region" description="Low complexity" evidence="1">
    <location>
        <begin position="72"/>
        <end position="91"/>
    </location>
</feature>
<dbReference type="Proteomes" id="UP000078595">
    <property type="component" value="Chromosome 1"/>
</dbReference>
<dbReference type="PANTHER" id="PTHR31793">
    <property type="entry name" value="4-HYDROXYBENZOYL-COA THIOESTERASE FAMILY MEMBER"/>
    <property type="match status" value="1"/>
</dbReference>
<proteinExistence type="predicted"/>
<accession>A0A1A6AE36</accession>
<keyword evidence="4" id="KW-1185">Reference proteome</keyword>
<reference evidence="3" key="2">
    <citation type="submission" date="2013-07" db="EMBL/GenBank/DDBJ databases">
        <authorList>
            <consortium name="The Broad Institute Genome Sequencing Platform"/>
            <person name="Cuomo C."/>
            <person name="Litvintseva A."/>
            <person name="Chen Y."/>
            <person name="Heitman J."/>
            <person name="Sun S."/>
            <person name="Springer D."/>
            <person name="Dromer F."/>
            <person name="Young S.K."/>
            <person name="Zeng Q."/>
            <person name="Gargeya S."/>
            <person name="Fitzgerald M."/>
            <person name="Abouelleil A."/>
            <person name="Alvarado L."/>
            <person name="Berlin A.M."/>
            <person name="Chapman S.B."/>
            <person name="Dewar J."/>
            <person name="Goldberg J."/>
            <person name="Griggs A."/>
            <person name="Gujja S."/>
            <person name="Hansen M."/>
            <person name="Howarth C."/>
            <person name="Imamovic A."/>
            <person name="Larimer J."/>
            <person name="McCowan C."/>
            <person name="Murphy C."/>
            <person name="Pearson M."/>
            <person name="Priest M."/>
            <person name="Roberts A."/>
            <person name="Saif S."/>
            <person name="Shea T."/>
            <person name="Sykes S."/>
            <person name="Wortman J."/>
            <person name="Nusbaum C."/>
            <person name="Birren B."/>
        </authorList>
    </citation>
    <scope>NUCLEOTIDE SEQUENCE</scope>
    <source>
        <strain evidence="3">CBS 10117</strain>
    </source>
</reference>
<reference evidence="3" key="3">
    <citation type="submission" date="2024-02" db="EMBL/GenBank/DDBJ databases">
        <title>Comparative genomics of Cryptococcus and Kwoniella reveals pathogenesis evolution and contrasting modes of karyotype evolution via chromosome fusion or intercentromeric recombination.</title>
        <authorList>
            <person name="Coelho M.A."/>
            <person name="David-Palma M."/>
            <person name="Shea T."/>
            <person name="Bowers K."/>
            <person name="McGinley-Smith S."/>
            <person name="Mohammad A.W."/>
            <person name="Gnirke A."/>
            <person name="Yurkov A.M."/>
            <person name="Nowrousian M."/>
            <person name="Sun S."/>
            <person name="Cuomo C.A."/>
            <person name="Heitman J."/>
        </authorList>
    </citation>
    <scope>NUCLEOTIDE SEQUENCE</scope>
    <source>
        <strain evidence="3">CBS 10117</strain>
    </source>
</reference>
<dbReference type="GO" id="GO:0047617">
    <property type="term" value="F:fatty acyl-CoA hydrolase activity"/>
    <property type="evidence" value="ECO:0007669"/>
    <property type="project" value="TreeGrafter"/>
</dbReference>
<dbReference type="VEuPathDB" id="FungiDB:I303_00148"/>